<dbReference type="SUPFAM" id="SSF51735">
    <property type="entry name" value="NAD(P)-binding Rossmann-fold domains"/>
    <property type="match status" value="1"/>
</dbReference>
<protein>
    <submittedName>
        <fullName evidence="4">Uncharacterized protein</fullName>
    </submittedName>
</protein>
<dbReference type="Pfam" id="PF00106">
    <property type="entry name" value="adh_short"/>
    <property type="match status" value="1"/>
</dbReference>
<accession>W6YDI4</accession>
<dbReference type="STRING" id="930089.W6YDI4"/>
<dbReference type="PRINTS" id="PR00080">
    <property type="entry name" value="SDRFAMILY"/>
</dbReference>
<dbReference type="OrthoDB" id="1669814at2759"/>
<dbReference type="PANTHER" id="PTHR42760">
    <property type="entry name" value="SHORT-CHAIN DEHYDROGENASES/REDUCTASES FAMILY MEMBER"/>
    <property type="match status" value="1"/>
</dbReference>
<proteinExistence type="inferred from homology"/>
<dbReference type="KEGG" id="bze:COCCADRAFT_3209"/>
<dbReference type="InterPro" id="IPR002347">
    <property type="entry name" value="SDR_fam"/>
</dbReference>
<dbReference type="GeneID" id="19147122"/>
<gene>
    <name evidence="4" type="ORF">COCCADRAFT_3209</name>
</gene>
<evidence type="ECO:0000256" key="3">
    <source>
        <dbReference type="RuleBase" id="RU000363"/>
    </source>
</evidence>
<dbReference type="FunFam" id="3.40.50.720:FF:000084">
    <property type="entry name" value="Short-chain dehydrogenase reductase"/>
    <property type="match status" value="1"/>
</dbReference>
<dbReference type="Proteomes" id="UP000053841">
    <property type="component" value="Unassembled WGS sequence"/>
</dbReference>
<keyword evidence="2" id="KW-0521">NADP</keyword>
<dbReference type="HOGENOM" id="CLU_010194_2_10_1"/>
<dbReference type="PRINTS" id="PR00081">
    <property type="entry name" value="GDHRDH"/>
</dbReference>
<name>W6YDI4_COCC2</name>
<organism evidence="4 5">
    <name type="scientific">Cochliobolus carbonum (strain 26-R-13)</name>
    <name type="common">Maize leaf spot fungus</name>
    <name type="synonym">Bipolaris zeicola</name>
    <dbReference type="NCBI Taxonomy" id="930089"/>
    <lineage>
        <taxon>Eukaryota</taxon>
        <taxon>Fungi</taxon>
        <taxon>Dikarya</taxon>
        <taxon>Ascomycota</taxon>
        <taxon>Pezizomycotina</taxon>
        <taxon>Dothideomycetes</taxon>
        <taxon>Pleosporomycetidae</taxon>
        <taxon>Pleosporales</taxon>
        <taxon>Pleosporineae</taxon>
        <taxon>Pleosporaceae</taxon>
        <taxon>Bipolaris</taxon>
    </lineage>
</organism>
<dbReference type="eggNOG" id="KOG0725">
    <property type="taxonomic scope" value="Eukaryota"/>
</dbReference>
<reference evidence="4 5" key="1">
    <citation type="journal article" date="2013" name="PLoS Genet.">
        <title>Comparative genome structure, secondary metabolite, and effector coding capacity across Cochliobolus pathogens.</title>
        <authorList>
            <person name="Condon B.J."/>
            <person name="Leng Y."/>
            <person name="Wu D."/>
            <person name="Bushley K.E."/>
            <person name="Ohm R.A."/>
            <person name="Otillar R."/>
            <person name="Martin J."/>
            <person name="Schackwitz W."/>
            <person name="Grimwood J."/>
            <person name="MohdZainudin N."/>
            <person name="Xue C."/>
            <person name="Wang R."/>
            <person name="Manning V.A."/>
            <person name="Dhillon B."/>
            <person name="Tu Z.J."/>
            <person name="Steffenson B.J."/>
            <person name="Salamov A."/>
            <person name="Sun H."/>
            <person name="Lowry S."/>
            <person name="LaButti K."/>
            <person name="Han J."/>
            <person name="Copeland A."/>
            <person name="Lindquist E."/>
            <person name="Barry K."/>
            <person name="Schmutz J."/>
            <person name="Baker S.E."/>
            <person name="Ciuffetti L.M."/>
            <person name="Grigoriev I.V."/>
            <person name="Zhong S."/>
            <person name="Turgeon B.G."/>
        </authorList>
    </citation>
    <scope>NUCLEOTIDE SEQUENCE [LARGE SCALE GENOMIC DNA]</scope>
    <source>
        <strain evidence="4 5">26-R-13</strain>
    </source>
</reference>
<dbReference type="CDD" id="cd05233">
    <property type="entry name" value="SDR_c"/>
    <property type="match status" value="1"/>
</dbReference>
<evidence type="ECO:0000313" key="4">
    <source>
        <dbReference type="EMBL" id="EUC35670.1"/>
    </source>
</evidence>
<dbReference type="InterPro" id="IPR036291">
    <property type="entry name" value="NAD(P)-bd_dom_sf"/>
</dbReference>
<dbReference type="Gene3D" id="3.40.50.720">
    <property type="entry name" value="NAD(P)-binding Rossmann-like Domain"/>
    <property type="match status" value="1"/>
</dbReference>
<dbReference type="GO" id="GO:0016616">
    <property type="term" value="F:oxidoreductase activity, acting on the CH-OH group of donors, NAD or NADP as acceptor"/>
    <property type="evidence" value="ECO:0007669"/>
    <property type="project" value="TreeGrafter"/>
</dbReference>
<evidence type="ECO:0000313" key="5">
    <source>
        <dbReference type="Proteomes" id="UP000053841"/>
    </source>
</evidence>
<keyword evidence="5" id="KW-1185">Reference proteome</keyword>
<evidence type="ECO:0000256" key="1">
    <source>
        <dbReference type="ARBA" id="ARBA00006484"/>
    </source>
</evidence>
<evidence type="ECO:0000256" key="2">
    <source>
        <dbReference type="ARBA" id="ARBA00022857"/>
    </source>
</evidence>
<comment type="similarity">
    <text evidence="1 3">Belongs to the short-chain dehydrogenases/reductases (SDR) family.</text>
</comment>
<sequence length="266" mass="28218">MAMLKDKVVLITGCFSEIGLSTVHAYLSAGAKVFGCDIQQPPAEISTFPNFLFHSCDVSKQADIDATVEACLRFFDGRIDVLLNVAGVSDQLVSVDTLDDSQYNRVVDIDLTGPIKLMRAVIPYMRKQKSGSIVNVSSMTGLGGASGGVAYTAAKHGLIGATKNVAWRYHRKGVRCTAICPGGVRINITNAIIGDIDLEAMKNARPVLDIHFAPETTGSLDQKNEPIANGPIGPEEIANVLVFLGSDLSSAINGVALPVDKAWSSV</sequence>
<dbReference type="AlphaFoldDB" id="W6YDI4"/>
<dbReference type="EMBL" id="KI964572">
    <property type="protein sequence ID" value="EUC35670.1"/>
    <property type="molecule type" value="Genomic_DNA"/>
</dbReference>
<dbReference type="RefSeq" id="XP_007710039.1">
    <property type="nucleotide sequence ID" value="XM_007711849.1"/>
</dbReference>